<dbReference type="PROSITE" id="PS00216">
    <property type="entry name" value="SUGAR_TRANSPORT_1"/>
    <property type="match status" value="1"/>
</dbReference>
<name>A0ABN2QQF8_9MICO</name>
<evidence type="ECO:0000256" key="2">
    <source>
        <dbReference type="ARBA" id="ARBA00022692"/>
    </source>
</evidence>
<organism evidence="7 8">
    <name type="scientific">Agromyces allii</name>
    <dbReference type="NCBI Taxonomy" id="393607"/>
    <lineage>
        <taxon>Bacteria</taxon>
        <taxon>Bacillati</taxon>
        <taxon>Actinomycetota</taxon>
        <taxon>Actinomycetes</taxon>
        <taxon>Micrococcales</taxon>
        <taxon>Microbacteriaceae</taxon>
        <taxon>Agromyces</taxon>
    </lineage>
</organism>
<feature type="transmembrane region" description="Helical" evidence="5">
    <location>
        <begin position="253"/>
        <end position="277"/>
    </location>
</feature>
<dbReference type="InterPro" id="IPR005829">
    <property type="entry name" value="Sugar_transporter_CS"/>
</dbReference>
<feature type="transmembrane region" description="Helical" evidence="5">
    <location>
        <begin position="416"/>
        <end position="434"/>
    </location>
</feature>
<comment type="subcellular location">
    <subcellularLocation>
        <location evidence="1">Cell membrane</location>
        <topology evidence="1">Multi-pass membrane protein</topology>
    </subcellularLocation>
</comment>
<dbReference type="Pfam" id="PF07690">
    <property type="entry name" value="MFS_1"/>
    <property type="match status" value="1"/>
</dbReference>
<dbReference type="InterPro" id="IPR011701">
    <property type="entry name" value="MFS"/>
</dbReference>
<evidence type="ECO:0000256" key="4">
    <source>
        <dbReference type="ARBA" id="ARBA00023136"/>
    </source>
</evidence>
<evidence type="ECO:0000313" key="8">
    <source>
        <dbReference type="Proteomes" id="UP001499954"/>
    </source>
</evidence>
<dbReference type="Proteomes" id="UP001499954">
    <property type="component" value="Unassembled WGS sequence"/>
</dbReference>
<dbReference type="RefSeq" id="WP_157416005.1">
    <property type="nucleotide sequence ID" value="NZ_BAAAMK010000004.1"/>
</dbReference>
<keyword evidence="3 5" id="KW-1133">Transmembrane helix</keyword>
<evidence type="ECO:0000259" key="6">
    <source>
        <dbReference type="PROSITE" id="PS50850"/>
    </source>
</evidence>
<feature type="transmembrane region" description="Helical" evidence="5">
    <location>
        <begin position="323"/>
        <end position="342"/>
    </location>
</feature>
<keyword evidence="8" id="KW-1185">Reference proteome</keyword>
<reference evidence="7 8" key="1">
    <citation type="journal article" date="2019" name="Int. J. Syst. Evol. Microbiol.">
        <title>The Global Catalogue of Microorganisms (GCM) 10K type strain sequencing project: providing services to taxonomists for standard genome sequencing and annotation.</title>
        <authorList>
            <consortium name="The Broad Institute Genomics Platform"/>
            <consortium name="The Broad Institute Genome Sequencing Center for Infectious Disease"/>
            <person name="Wu L."/>
            <person name="Ma J."/>
        </authorList>
    </citation>
    <scope>NUCLEOTIDE SEQUENCE [LARGE SCALE GENOMIC DNA]</scope>
    <source>
        <strain evidence="7 8">JCM 13584</strain>
    </source>
</reference>
<feature type="transmembrane region" description="Helical" evidence="5">
    <location>
        <begin position="348"/>
        <end position="369"/>
    </location>
</feature>
<sequence length="438" mass="45901">MSIQPAASGDPTSLIAPTGAISATGPVAGEPPQSPPPTRALLPGILVTALTLFATYGGLIAILLPTQIALLDEENKVANLAIVTTVSFVFTLFAQPIVGAFSDRTRSRFGRRTPWMVGGALVGGLFLLGLGSLTSLLWITVFWVIIQVALNGLQGPLSALTPDRFPREKRGAASAMFGIGTQVGMTLGIMVASVFAANLGVGYSAFGIAVIVVTVLFVVVNRDWSSKDAVVPAWSWRRFFAGFWIDPRKHPDFAWAFAARFLLVLGYFVVTAFQLYILTDYIGVPVAEAPGAVLTLTLAAFVPTLIAIGVSGWWSDRIGRRKVFIYAASAIMVLGLVAPVLMPNMTGMIVMSVINGVGFGVYMSVDAALMTEVLPAGGAGAGKDLGILNIATNIPQAMSPAIAGLIIGAFGGYPMLFVFGIVAVVAAAFVLLPIKSVR</sequence>
<gene>
    <name evidence="7" type="ORF">GCM10009717_22330</name>
</gene>
<dbReference type="PANTHER" id="PTHR23528">
    <property type="match status" value="1"/>
</dbReference>
<evidence type="ECO:0000256" key="5">
    <source>
        <dbReference type="SAM" id="Phobius"/>
    </source>
</evidence>
<keyword evidence="2 5" id="KW-0812">Transmembrane</keyword>
<dbReference type="InterPro" id="IPR036259">
    <property type="entry name" value="MFS_trans_sf"/>
</dbReference>
<proteinExistence type="predicted"/>
<feature type="transmembrane region" description="Helical" evidence="5">
    <location>
        <begin position="289"/>
        <end position="311"/>
    </location>
</feature>
<feature type="transmembrane region" description="Helical" evidence="5">
    <location>
        <begin position="40"/>
        <end position="65"/>
    </location>
</feature>
<dbReference type="EMBL" id="BAAAMK010000004">
    <property type="protein sequence ID" value="GAA1955839.1"/>
    <property type="molecule type" value="Genomic_DNA"/>
</dbReference>
<feature type="transmembrane region" description="Helical" evidence="5">
    <location>
        <begin position="77"/>
        <end position="101"/>
    </location>
</feature>
<comment type="caution">
    <text evidence="7">The sequence shown here is derived from an EMBL/GenBank/DDBJ whole genome shotgun (WGS) entry which is preliminary data.</text>
</comment>
<dbReference type="PROSITE" id="PS50850">
    <property type="entry name" value="MFS"/>
    <property type="match status" value="1"/>
</dbReference>
<feature type="transmembrane region" description="Helical" evidence="5">
    <location>
        <begin position="113"/>
        <end position="130"/>
    </location>
</feature>
<dbReference type="PANTHER" id="PTHR23528:SF1">
    <property type="entry name" value="MAJOR FACILITATOR SUPERFAMILY (MFS) PROFILE DOMAIN-CONTAINING PROTEIN"/>
    <property type="match status" value="1"/>
</dbReference>
<evidence type="ECO:0000256" key="1">
    <source>
        <dbReference type="ARBA" id="ARBA00004651"/>
    </source>
</evidence>
<dbReference type="Gene3D" id="1.20.1250.20">
    <property type="entry name" value="MFS general substrate transporter like domains"/>
    <property type="match status" value="2"/>
</dbReference>
<feature type="domain" description="Major facilitator superfamily (MFS) profile" evidence="6">
    <location>
        <begin position="42"/>
        <end position="438"/>
    </location>
</feature>
<keyword evidence="4 5" id="KW-0472">Membrane</keyword>
<evidence type="ECO:0000313" key="7">
    <source>
        <dbReference type="EMBL" id="GAA1955839.1"/>
    </source>
</evidence>
<dbReference type="SUPFAM" id="SSF103473">
    <property type="entry name" value="MFS general substrate transporter"/>
    <property type="match status" value="1"/>
</dbReference>
<evidence type="ECO:0000256" key="3">
    <source>
        <dbReference type="ARBA" id="ARBA00022989"/>
    </source>
</evidence>
<dbReference type="InterPro" id="IPR020846">
    <property type="entry name" value="MFS_dom"/>
</dbReference>
<feature type="transmembrane region" description="Helical" evidence="5">
    <location>
        <begin position="201"/>
        <end position="220"/>
    </location>
</feature>
<feature type="transmembrane region" description="Helical" evidence="5">
    <location>
        <begin position="174"/>
        <end position="195"/>
    </location>
</feature>
<protein>
    <submittedName>
        <fullName evidence="7">MFS transporter</fullName>
    </submittedName>
</protein>
<feature type="transmembrane region" description="Helical" evidence="5">
    <location>
        <begin position="390"/>
        <end position="410"/>
    </location>
</feature>
<accession>A0ABN2QQF8</accession>